<keyword evidence="1" id="KW-1133">Transmembrane helix</keyword>
<sequence>MTMDFNFLLIYIFLFVSGLICVFLGCMFRKGEPRKRFDKRKRRFGLAFWRSKPENRYKWADSRDEAARLAKKPPSAVPDLEVINLYLKEPIKLTEEERQSSKVPEAVLQAERELIMKRKAMRDPSPHTRQYKIQVEAEVETHRRRNVDLNPKPEPKVKFQKKFTTRAPQRRREDIELRGDTIEVAREKDIGYHIV</sequence>
<dbReference type="EMBL" id="GBXI01014623">
    <property type="protein sequence ID" value="JAC99668.1"/>
    <property type="molecule type" value="Transcribed_RNA"/>
</dbReference>
<protein>
    <submittedName>
        <fullName evidence="2">Protein FAR-RED ELONGATED HYPOCOTYL 3</fullName>
    </submittedName>
</protein>
<reference evidence="2" key="1">
    <citation type="submission" date="2014-11" db="EMBL/GenBank/DDBJ databases">
        <authorList>
            <person name="Geib S."/>
        </authorList>
    </citation>
    <scope>NUCLEOTIDE SEQUENCE</scope>
</reference>
<gene>
    <name evidence="2" type="primary">FHY3</name>
    <name evidence="2" type="ORF">g.21990</name>
</gene>
<proteinExistence type="predicted"/>
<reference evidence="2" key="2">
    <citation type="journal article" date="2015" name="Gigascience">
        <title>Reconstructing a comprehensive transcriptome assembly of a white-pupal translocated strain of the pest fruit fly Bactrocera cucurbitae.</title>
        <authorList>
            <person name="Sim S.B."/>
            <person name="Calla B."/>
            <person name="Hall B."/>
            <person name="DeRego T."/>
            <person name="Geib S.M."/>
        </authorList>
    </citation>
    <scope>NUCLEOTIDE SEQUENCE</scope>
</reference>
<feature type="transmembrane region" description="Helical" evidence="1">
    <location>
        <begin position="6"/>
        <end position="28"/>
    </location>
</feature>
<accession>A0A0A1WKV2</accession>
<organism evidence="2">
    <name type="scientific">Zeugodacus cucurbitae</name>
    <name type="common">Melon fruit fly</name>
    <name type="synonym">Bactrocera cucurbitae</name>
    <dbReference type="NCBI Taxonomy" id="28588"/>
    <lineage>
        <taxon>Eukaryota</taxon>
        <taxon>Metazoa</taxon>
        <taxon>Ecdysozoa</taxon>
        <taxon>Arthropoda</taxon>
        <taxon>Hexapoda</taxon>
        <taxon>Insecta</taxon>
        <taxon>Pterygota</taxon>
        <taxon>Neoptera</taxon>
        <taxon>Endopterygota</taxon>
        <taxon>Diptera</taxon>
        <taxon>Brachycera</taxon>
        <taxon>Muscomorpha</taxon>
        <taxon>Tephritoidea</taxon>
        <taxon>Tephritidae</taxon>
        <taxon>Zeugodacus</taxon>
        <taxon>Zeugodacus</taxon>
    </lineage>
</organism>
<evidence type="ECO:0000313" key="2">
    <source>
        <dbReference type="EMBL" id="JAC99668.1"/>
    </source>
</evidence>
<keyword evidence="1" id="KW-0812">Transmembrane</keyword>
<evidence type="ECO:0000256" key="1">
    <source>
        <dbReference type="SAM" id="Phobius"/>
    </source>
</evidence>
<dbReference type="AlphaFoldDB" id="A0A0A1WKV2"/>
<name>A0A0A1WKV2_ZEUCU</name>
<keyword evidence="1" id="KW-0472">Membrane</keyword>